<dbReference type="Proteomes" id="UP001159363">
    <property type="component" value="Chromosome 10"/>
</dbReference>
<feature type="region of interest" description="Disordered" evidence="1">
    <location>
        <begin position="198"/>
        <end position="219"/>
    </location>
</feature>
<organism evidence="2 3">
    <name type="scientific">Dryococelus australis</name>
    <dbReference type="NCBI Taxonomy" id="614101"/>
    <lineage>
        <taxon>Eukaryota</taxon>
        <taxon>Metazoa</taxon>
        <taxon>Ecdysozoa</taxon>
        <taxon>Arthropoda</taxon>
        <taxon>Hexapoda</taxon>
        <taxon>Insecta</taxon>
        <taxon>Pterygota</taxon>
        <taxon>Neoptera</taxon>
        <taxon>Polyneoptera</taxon>
        <taxon>Phasmatodea</taxon>
        <taxon>Verophasmatodea</taxon>
        <taxon>Anareolatae</taxon>
        <taxon>Phasmatidae</taxon>
        <taxon>Eurycanthinae</taxon>
        <taxon>Dryococelus</taxon>
    </lineage>
</organism>
<sequence>MLVDTLAFLRRGTLRPVPFPRYLPQVRNETSCLTGEFGKGKIPAPRGAVYRRGNPLLSPFSPPSLAADNDNVSALVGGGGGVAVLGTRPFVVREYVYVDALGRLDVYFTSPTSLHTIIWGIAFEVLFPTFSVYSRLRDEKGGSVDGDDLGNYRKVKFAGRNLCGDVYCGVDRIGRLSAARSREPIRVRRGECGAAPACEVGRSGRSPRKSVDQWHRPERPRRESNLTRLCGRCLFIGCCPIEQSVLLHTWQYGTRYLFPCKSDIVSESSRSCLINCDPIAKSTSVHTCLTSIFYNNETSCLLQTESTGCKTRETTGDPDKYINETLGWGGGEVREYPEKTPAASGKGSARFPHAKTRIALVGGECASHCATAALFITYKLVLPRPLYYPERAQTTWCEQCHAWGVIKPGDYEREVRRTLGRDVITELFILCHTTMYEARRSTSCVRVRARARDHTRPWFRGDPQARLLKQREHVPNSCTIVRDNLRSPLARLGGHVFGGQFNRGRGGAMVRLLVSHPDEPGQIPGVVSSRFSCRTMPLIDGFSRGYPVFPDLAFWR</sequence>
<protein>
    <submittedName>
        <fullName evidence="2">Uncharacterized protein</fullName>
    </submittedName>
</protein>
<dbReference type="EMBL" id="JARBHB010000011">
    <property type="protein sequence ID" value="KAJ8872225.1"/>
    <property type="molecule type" value="Genomic_DNA"/>
</dbReference>
<feature type="compositionally biased region" description="Basic and acidic residues" evidence="1">
    <location>
        <begin position="209"/>
        <end position="219"/>
    </location>
</feature>
<proteinExistence type="predicted"/>
<accession>A0ABQ9GJM7</accession>
<reference evidence="2 3" key="1">
    <citation type="submission" date="2023-02" db="EMBL/GenBank/DDBJ databases">
        <title>LHISI_Scaffold_Assembly.</title>
        <authorList>
            <person name="Stuart O.P."/>
            <person name="Cleave R."/>
            <person name="Magrath M.J.L."/>
            <person name="Mikheyev A.S."/>
        </authorList>
    </citation>
    <scope>NUCLEOTIDE SEQUENCE [LARGE SCALE GENOMIC DNA]</scope>
    <source>
        <strain evidence="2">Daus_M_001</strain>
        <tissue evidence="2">Leg muscle</tissue>
    </source>
</reference>
<name>A0ABQ9GJM7_9NEOP</name>
<gene>
    <name evidence="2" type="ORF">PR048_025827</name>
</gene>
<comment type="caution">
    <text evidence="2">The sequence shown here is derived from an EMBL/GenBank/DDBJ whole genome shotgun (WGS) entry which is preliminary data.</text>
</comment>
<evidence type="ECO:0000313" key="2">
    <source>
        <dbReference type="EMBL" id="KAJ8872225.1"/>
    </source>
</evidence>
<evidence type="ECO:0000313" key="3">
    <source>
        <dbReference type="Proteomes" id="UP001159363"/>
    </source>
</evidence>
<evidence type="ECO:0000256" key="1">
    <source>
        <dbReference type="SAM" id="MobiDB-lite"/>
    </source>
</evidence>
<keyword evidence="3" id="KW-1185">Reference proteome</keyword>